<evidence type="ECO:0000313" key="9">
    <source>
        <dbReference type="EMBL" id="CAD8710530.1"/>
    </source>
</evidence>
<gene>
    <name evidence="9" type="ORF">MANT1106_LOCUS13216</name>
</gene>
<dbReference type="Gene3D" id="1.10.510.10">
    <property type="entry name" value="Transferase(Phosphotransferase) domain 1"/>
    <property type="match status" value="1"/>
</dbReference>
<protein>
    <recommendedName>
        <fullName evidence="8">Protein kinase domain-containing protein</fullName>
    </recommendedName>
</protein>
<evidence type="ECO:0000256" key="2">
    <source>
        <dbReference type="ARBA" id="ARBA00022679"/>
    </source>
</evidence>
<feature type="binding site" evidence="6">
    <location>
        <position position="98"/>
    </location>
    <ligand>
        <name>ATP</name>
        <dbReference type="ChEBI" id="CHEBI:30616"/>
    </ligand>
</feature>
<organism evidence="9">
    <name type="scientific">Mantoniella antarctica</name>
    <dbReference type="NCBI Taxonomy" id="81844"/>
    <lineage>
        <taxon>Eukaryota</taxon>
        <taxon>Viridiplantae</taxon>
        <taxon>Chlorophyta</taxon>
        <taxon>Mamiellophyceae</taxon>
        <taxon>Mamiellales</taxon>
        <taxon>Mamiellaceae</taxon>
        <taxon>Mantoniella</taxon>
    </lineage>
</organism>
<keyword evidence="3 6" id="KW-0547">Nucleotide-binding</keyword>
<dbReference type="GO" id="GO:0004674">
    <property type="term" value="F:protein serine/threonine kinase activity"/>
    <property type="evidence" value="ECO:0007669"/>
    <property type="project" value="UniProtKB-KW"/>
</dbReference>
<evidence type="ECO:0000256" key="3">
    <source>
        <dbReference type="ARBA" id="ARBA00022741"/>
    </source>
</evidence>
<evidence type="ECO:0000256" key="5">
    <source>
        <dbReference type="ARBA" id="ARBA00022840"/>
    </source>
</evidence>
<dbReference type="InterPro" id="IPR008271">
    <property type="entry name" value="Ser/Thr_kinase_AS"/>
</dbReference>
<dbReference type="PROSITE" id="PS00107">
    <property type="entry name" value="PROTEIN_KINASE_ATP"/>
    <property type="match status" value="1"/>
</dbReference>
<comment type="similarity">
    <text evidence="7">Belongs to the protein kinase superfamily.</text>
</comment>
<reference evidence="9" key="1">
    <citation type="submission" date="2021-01" db="EMBL/GenBank/DDBJ databases">
        <authorList>
            <person name="Corre E."/>
            <person name="Pelletier E."/>
            <person name="Niang G."/>
            <person name="Scheremetjew M."/>
            <person name="Finn R."/>
            <person name="Kale V."/>
            <person name="Holt S."/>
            <person name="Cochrane G."/>
            <person name="Meng A."/>
            <person name="Brown T."/>
            <person name="Cohen L."/>
        </authorList>
    </citation>
    <scope>NUCLEOTIDE SEQUENCE</scope>
    <source>
        <strain evidence="9">SL-175</strain>
    </source>
</reference>
<dbReference type="SUPFAM" id="SSF56112">
    <property type="entry name" value="Protein kinase-like (PK-like)"/>
    <property type="match status" value="1"/>
</dbReference>
<evidence type="ECO:0000256" key="7">
    <source>
        <dbReference type="RuleBase" id="RU000304"/>
    </source>
</evidence>
<dbReference type="InterPro" id="IPR051681">
    <property type="entry name" value="Ser/Thr_Kinases-Pseudokinases"/>
</dbReference>
<evidence type="ECO:0000256" key="4">
    <source>
        <dbReference type="ARBA" id="ARBA00022777"/>
    </source>
</evidence>
<dbReference type="PROSITE" id="PS00108">
    <property type="entry name" value="PROTEIN_KINASE_ST"/>
    <property type="match status" value="1"/>
</dbReference>
<evidence type="ECO:0000259" key="8">
    <source>
        <dbReference type="PROSITE" id="PS50011"/>
    </source>
</evidence>
<keyword evidence="2" id="KW-0808">Transferase</keyword>
<keyword evidence="1 7" id="KW-0723">Serine/threonine-protein kinase</keyword>
<dbReference type="SMART" id="SM00220">
    <property type="entry name" value="S_TKc"/>
    <property type="match status" value="1"/>
</dbReference>
<evidence type="ECO:0000256" key="6">
    <source>
        <dbReference type="PROSITE-ProRule" id="PRU10141"/>
    </source>
</evidence>
<keyword evidence="5 6" id="KW-0067">ATP-binding</keyword>
<dbReference type="InterPro" id="IPR017441">
    <property type="entry name" value="Protein_kinase_ATP_BS"/>
</dbReference>
<dbReference type="InterPro" id="IPR000719">
    <property type="entry name" value="Prot_kinase_dom"/>
</dbReference>
<dbReference type="EMBL" id="HBFC01022071">
    <property type="protein sequence ID" value="CAD8710530.1"/>
    <property type="molecule type" value="Transcribed_RNA"/>
</dbReference>
<dbReference type="PANTHER" id="PTHR44329">
    <property type="entry name" value="SERINE/THREONINE-PROTEIN KINASE TNNI3K-RELATED"/>
    <property type="match status" value="1"/>
</dbReference>
<name>A0A7S0SQ62_9CHLO</name>
<dbReference type="InterPro" id="IPR001245">
    <property type="entry name" value="Ser-Thr/Tyr_kinase_cat_dom"/>
</dbReference>
<feature type="domain" description="Protein kinase" evidence="8">
    <location>
        <begin position="71"/>
        <end position="342"/>
    </location>
</feature>
<dbReference type="GO" id="GO:0005524">
    <property type="term" value="F:ATP binding"/>
    <property type="evidence" value="ECO:0007669"/>
    <property type="project" value="UniProtKB-UniRule"/>
</dbReference>
<dbReference type="Pfam" id="PF07714">
    <property type="entry name" value="PK_Tyr_Ser-Thr"/>
    <property type="match status" value="1"/>
</dbReference>
<dbReference type="PANTHER" id="PTHR44329:SF288">
    <property type="entry name" value="MITOGEN-ACTIVATED PROTEIN KINASE KINASE KINASE 20"/>
    <property type="match status" value="1"/>
</dbReference>
<proteinExistence type="inferred from homology"/>
<dbReference type="PROSITE" id="PS50011">
    <property type="entry name" value="PROTEIN_KINASE_DOM"/>
    <property type="match status" value="1"/>
</dbReference>
<sequence length="373" mass="40937">MAVFFRSFLRRKLLQYGFRRLADIIVPDLTDDDFSLKSVKMELLEGFLAKQKLPRLQDVMPEMSESDVIVDTDADVLGSGGYGTVFKGTHRKDAVAVKAMFGVSKGSSVTTVKLTAEVVEMMRREATIMCSLNHPNVLRVFGIVTERGWIVMELCEGGSLFDVLRDPDETWLDAPEMARVAAETATGVAYLHMRDVAIVHGDMKAGNVLLTKHRAVRICDFGMSEAKDRSKTMSVAVAGSSSSGGAAMTVAWSAPELFKAQPKSYATDVYALGITLWEIYERQAPFSNMPEAAVVNQVLSGERPNFTSHTPAVVRDLAVACWSKEHKKRPAAAKVAFILTNISTRTQRGAVDAAVVKPTMNKENTNIASHRCR</sequence>
<accession>A0A7S0SQ62</accession>
<dbReference type="InterPro" id="IPR011009">
    <property type="entry name" value="Kinase-like_dom_sf"/>
</dbReference>
<keyword evidence="4" id="KW-0418">Kinase</keyword>
<evidence type="ECO:0000256" key="1">
    <source>
        <dbReference type="ARBA" id="ARBA00022527"/>
    </source>
</evidence>
<dbReference type="AlphaFoldDB" id="A0A7S0SQ62"/>